<dbReference type="InterPro" id="IPR055919">
    <property type="entry name" value="DUF7496"/>
</dbReference>
<feature type="domain" description="DUF7495" evidence="3">
    <location>
        <begin position="840"/>
        <end position="938"/>
    </location>
</feature>
<dbReference type="Pfam" id="PF24325">
    <property type="entry name" value="DUF7495"/>
    <property type="match status" value="1"/>
</dbReference>
<feature type="domain" description="DUF7498" evidence="6">
    <location>
        <begin position="1365"/>
        <end position="1460"/>
    </location>
</feature>
<evidence type="ECO:0000259" key="4">
    <source>
        <dbReference type="Pfam" id="PF24326"/>
    </source>
</evidence>
<sequence>MKCACAKRRRGNAFFMALSPPGTFLNVLAIIVVFTVLPVLASAAENGVVVGNLDGTRRITTDDIQNGFDGGKNYMKPCVEYDYHGHNYVLIVEMGSFADHLIPLPGVTLCNLLTNMNATRNYVYAPRDPRDPAWDGYTRVVSEPLDTGVLGGSGEGYTEESGGRTLSFWGDNNDDTSHTGGCCALTPGEPAAWGRPYRLVFVPTKPALYLAWRFKPTVAVVNGPVVFEVNVWNRHSEPYQGNVTFRITANGNTTIAESPTGRYTHYAGPPAEGVREYVIVVEVVNGPETANTKILKAVLNVVGRLPADVSAYPDAIVPRLLHFGEAGTAIRAVERSTALERDWFAPTVVGGEAQIRPQVGSRSMVRIDSEHFLQDVWRELAADDGVFVAKVPHRSLQFYAFSLYSAATQRVTVRYGFDTTAVVYVDGKRFTPRSADPSNESSFDVSLTEGFHQVFIKLFFDQYSVNNRTELLATSKFWMRVVGTAVGYSLRGVPSMEGAAYELMDDLHVSKFLHLGKEWVDFVYGGFDGSVVDVLRVFPQPGRKVGNLTWTTLTSPDGKIPVYGVNLHKGKGSAVSYIAFSLHNGRNSFASVCWTFVTEGETDLFLDSTPAYSRGNGTERKQESVTTYLSPGWHSIILRTVAINGHSWFLSFKIHLGSCEVKGVNALGNDLPPYLTPVQAEAPVLTLMRLVEKESTVGAIPHDLEAEMSPSAPLTDFPLNSRPSSMILSTESVWVLGERRQYEWVAERSTNGLWRGESICGSFNQYRALALYAAEEMKVGIRVASHADHGLWVDGLFVGSSSSSSVGHYLYQVRLARGWNRLILKLNTTGKSRVFHAARGKITWEGAQNTCRKKNGMQLCSLSEICPLGIAPREAASTPQKSFWVPVNSAENGWAHITVKRGNKTLLCHAWRKDDGRWSPAKDHHNRHLGQLAVACCGGTPAPPMWLSVIPPNRARGRVGYTYDFPPAPDRVVVKMPEGVTRSTPIVGDLQGGVPASSTKNDARYRTGGLTFVRESWSLLTRGKATALPNGSSEILVNRVACLAYSPCSLSVKGVEDGWYFSLLRTDTDESMVERFLQGEYAKIQRPSLSFSGVLPVAQKNAVVVPPLNIGSFYMIAYNPNMTGTLAATRLEYRTLSITPKEVVGTQASAFKAEGSALELGDAVLIPTGNPNSPADCGTHKCHQEFSRSSDGVAVIYSNVSFPFTQDLYGYNGSISCLCVCLSCSLPPYTAATVRVESSKVVGFPINITVALPPAPAEDIVAAIRPRMVRDGVVAQFYGRFDPRKGYAVNFTSSGTPRPDCTKPFCSVLSITEELLTCEVHVNTPLACNWTAVVSSGGKAVPFSSGSFTTLQVHPSPPSVEYVTGSCASISAWCVNDTKLTLHGNNFNPVGAEYNRVIVGDDTSDAAVLCDVLSASASTITCTLKVLQSKGEEIYPIGIETRFSEDEWGERQEAGYLVVGGGAFVGGWTEDPVHRSVWGKNSQVFVVCSFIGVVVIFAIAAIVFSRMHATSSDIDVALVEDDGMGHAGSTETEERTHEDTISRFRDGVATPPGERA</sequence>
<evidence type="ECO:0000313" key="8">
    <source>
        <dbReference type="Proteomes" id="UP000266743"/>
    </source>
</evidence>
<keyword evidence="2" id="KW-0812">Transmembrane</keyword>
<evidence type="ECO:0000256" key="1">
    <source>
        <dbReference type="SAM" id="MobiDB-lite"/>
    </source>
</evidence>
<dbReference type="EMBL" id="QSBY01000010">
    <property type="protein sequence ID" value="RHW69394.1"/>
    <property type="molecule type" value="Genomic_DNA"/>
</dbReference>
<name>A0A3L6KYE1_9TRYP</name>
<dbReference type="Pfam" id="PF24326">
    <property type="entry name" value="DUF7496"/>
    <property type="match status" value="1"/>
</dbReference>
<feature type="compositionally biased region" description="Basic and acidic residues" evidence="1">
    <location>
        <begin position="1532"/>
        <end position="1546"/>
    </location>
</feature>
<feature type="domain" description="DUF7496" evidence="4">
    <location>
        <begin position="1137"/>
        <end position="1250"/>
    </location>
</feature>
<dbReference type="Pfam" id="PF24328">
    <property type="entry name" value="DUF7498"/>
    <property type="match status" value="1"/>
</dbReference>
<dbReference type="InterPro" id="IPR055921">
    <property type="entry name" value="DUF7498"/>
</dbReference>
<dbReference type="Proteomes" id="UP000266743">
    <property type="component" value="Chromosome 10"/>
</dbReference>
<evidence type="ECO:0000256" key="2">
    <source>
        <dbReference type="SAM" id="Phobius"/>
    </source>
</evidence>
<dbReference type="Pfam" id="PF24327">
    <property type="entry name" value="DUF7497"/>
    <property type="match status" value="1"/>
</dbReference>
<comment type="caution">
    <text evidence="7">The sequence shown here is derived from an EMBL/GenBank/DDBJ whole genome shotgun (WGS) entry which is preliminary data.</text>
</comment>
<proteinExistence type="predicted"/>
<keyword evidence="2" id="KW-1133">Transmembrane helix</keyword>
<keyword evidence="2" id="KW-0472">Membrane</keyword>
<evidence type="ECO:0000259" key="6">
    <source>
        <dbReference type="Pfam" id="PF24328"/>
    </source>
</evidence>
<organism evidence="7 8">
    <name type="scientific">Trypanosoma brucei equiperdum</name>
    <dbReference type="NCBI Taxonomy" id="630700"/>
    <lineage>
        <taxon>Eukaryota</taxon>
        <taxon>Discoba</taxon>
        <taxon>Euglenozoa</taxon>
        <taxon>Kinetoplastea</taxon>
        <taxon>Metakinetoplastina</taxon>
        <taxon>Trypanosomatida</taxon>
        <taxon>Trypanosomatidae</taxon>
        <taxon>Trypanosoma</taxon>
    </lineage>
</organism>
<feature type="domain" description="DUF7497" evidence="5">
    <location>
        <begin position="1258"/>
        <end position="1356"/>
    </location>
</feature>
<protein>
    <submittedName>
        <fullName evidence="7">Uncharacterized protein</fullName>
    </submittedName>
</protein>
<feature type="region of interest" description="Disordered" evidence="1">
    <location>
        <begin position="1525"/>
        <end position="1556"/>
    </location>
</feature>
<dbReference type="InterPro" id="IPR055918">
    <property type="entry name" value="DUF7495"/>
</dbReference>
<gene>
    <name evidence="7" type="ORF">DPX39_100117900</name>
</gene>
<dbReference type="InterPro" id="IPR055920">
    <property type="entry name" value="DUF7497"/>
</dbReference>
<evidence type="ECO:0000259" key="5">
    <source>
        <dbReference type="Pfam" id="PF24327"/>
    </source>
</evidence>
<feature type="transmembrane region" description="Helical" evidence="2">
    <location>
        <begin position="1484"/>
        <end position="1504"/>
    </location>
</feature>
<reference evidence="7 8" key="1">
    <citation type="submission" date="2018-09" db="EMBL/GenBank/DDBJ databases">
        <title>whole genome sequence of T. equiperdum IVM-t1 strain.</title>
        <authorList>
            <person name="Suganuma K."/>
        </authorList>
    </citation>
    <scope>NUCLEOTIDE SEQUENCE [LARGE SCALE GENOMIC DNA]</scope>
    <source>
        <strain evidence="7 8">IVM-t1</strain>
    </source>
</reference>
<dbReference type="CDD" id="cd00603">
    <property type="entry name" value="IPT_PCSR"/>
    <property type="match status" value="1"/>
</dbReference>
<evidence type="ECO:0000313" key="7">
    <source>
        <dbReference type="EMBL" id="RHW69394.1"/>
    </source>
</evidence>
<evidence type="ECO:0000259" key="3">
    <source>
        <dbReference type="Pfam" id="PF24325"/>
    </source>
</evidence>
<accession>A0A3L6KYE1</accession>